<protein>
    <submittedName>
        <fullName evidence="4">Uncharacterized protein</fullName>
    </submittedName>
</protein>
<keyword evidence="5" id="KW-1185">Reference proteome</keyword>
<reference evidence="4 5" key="1">
    <citation type="submission" date="2015-09" db="EMBL/GenBank/DDBJ databases">
        <title>Host preference determinants of Valsa canker pathogens revealed by comparative genomics.</title>
        <authorList>
            <person name="Yin Z."/>
            <person name="Huang L."/>
        </authorList>
    </citation>
    <scope>NUCLEOTIDE SEQUENCE [LARGE SCALE GENOMIC DNA]</scope>
    <source>
        <strain evidence="4 5">SXYLt</strain>
    </source>
</reference>
<dbReference type="SUPFAM" id="SSF51735">
    <property type="entry name" value="NAD(P)-binding Rossmann-fold domains"/>
    <property type="match status" value="1"/>
</dbReference>
<dbReference type="EMBL" id="LKEB01000046">
    <property type="protein sequence ID" value="ROW04958.1"/>
    <property type="molecule type" value="Genomic_DNA"/>
</dbReference>
<dbReference type="InterPro" id="IPR002347">
    <property type="entry name" value="SDR_fam"/>
</dbReference>
<gene>
    <name evidence="4" type="ORF">VPNG_07022</name>
</gene>
<comment type="caution">
    <text evidence="4">The sequence shown here is derived from an EMBL/GenBank/DDBJ whole genome shotgun (WGS) entry which is preliminary data.</text>
</comment>
<organism evidence="4 5">
    <name type="scientific">Cytospora leucostoma</name>
    <dbReference type="NCBI Taxonomy" id="1230097"/>
    <lineage>
        <taxon>Eukaryota</taxon>
        <taxon>Fungi</taxon>
        <taxon>Dikarya</taxon>
        <taxon>Ascomycota</taxon>
        <taxon>Pezizomycotina</taxon>
        <taxon>Sordariomycetes</taxon>
        <taxon>Sordariomycetidae</taxon>
        <taxon>Diaporthales</taxon>
        <taxon>Cytosporaceae</taxon>
        <taxon>Cytospora</taxon>
    </lineage>
</organism>
<evidence type="ECO:0000313" key="4">
    <source>
        <dbReference type="EMBL" id="ROW04958.1"/>
    </source>
</evidence>
<dbReference type="Gene3D" id="3.40.50.720">
    <property type="entry name" value="NAD(P)-binding Rossmann-like Domain"/>
    <property type="match status" value="1"/>
</dbReference>
<dbReference type="GO" id="GO:0016491">
    <property type="term" value="F:oxidoreductase activity"/>
    <property type="evidence" value="ECO:0007669"/>
    <property type="project" value="UniProtKB-KW"/>
</dbReference>
<keyword evidence="3" id="KW-0812">Transmembrane</keyword>
<dbReference type="PRINTS" id="PR00081">
    <property type="entry name" value="GDHRDH"/>
</dbReference>
<feature type="transmembrane region" description="Helical" evidence="3">
    <location>
        <begin position="30"/>
        <end position="54"/>
    </location>
</feature>
<sequence>MGVADWNLTFFPISIPSPLDIQRDGLLPTVVYIFGILSSLSIILKSAAFLLLYLRPSRLHRYLHHDTAGKPAWALVTGASDGIGKQLSRELAGHGFNVVLHGRDPTKLAAVRDELAGGFPAREFRSLVADATAIRCNNCRDRDRGRDRGSDSTPAKTTPVDFDALAASLADINLTVLINNAGGGPRSPTYEFLQDATEARVLDTVNLNAIFPLLLQSALLPQLLVSSPSLVVSIGSLADNGLPMVAAYAAAKTFLGTASRALPGELALLGRGRDGEGKGEGEEEGKGDVEVEVLSVRVGETTGVSDNRRPVSFFMPDAGTVARAVLARVGCGRPAVVGYFPHALQQLALELAPGHTRNTKATIAANALAPVPNTASPPPAAPLFLLLPESPSPPQLCTKPVVAQSVLELVELPLLLLPDEESSPAPTAFPTDPELPGTVFAVELELLADAEVSAPASMSVPVPRKLARMVALSPLTTELFRPEMLS</sequence>
<dbReference type="PANTHER" id="PTHR43899">
    <property type="entry name" value="RH59310P"/>
    <property type="match status" value="1"/>
</dbReference>
<accession>A0A423WNE4</accession>
<dbReference type="Proteomes" id="UP000285146">
    <property type="component" value="Unassembled WGS sequence"/>
</dbReference>
<keyword evidence="3" id="KW-0472">Membrane</keyword>
<dbReference type="GO" id="GO:0005783">
    <property type="term" value="C:endoplasmic reticulum"/>
    <property type="evidence" value="ECO:0007669"/>
    <property type="project" value="TreeGrafter"/>
</dbReference>
<name>A0A423WNE4_9PEZI</name>
<dbReference type="STRING" id="1230097.A0A423WNE4"/>
<evidence type="ECO:0000256" key="2">
    <source>
        <dbReference type="ARBA" id="ARBA00023002"/>
    </source>
</evidence>
<dbReference type="PANTHER" id="PTHR43899:SF13">
    <property type="entry name" value="RH59310P"/>
    <property type="match status" value="1"/>
</dbReference>
<dbReference type="InParanoid" id="A0A423WNE4"/>
<evidence type="ECO:0000256" key="1">
    <source>
        <dbReference type="ARBA" id="ARBA00006484"/>
    </source>
</evidence>
<proteinExistence type="inferred from homology"/>
<keyword evidence="3" id="KW-1133">Transmembrane helix</keyword>
<comment type="similarity">
    <text evidence="1">Belongs to the short-chain dehydrogenases/reductases (SDR) family.</text>
</comment>
<dbReference type="InterPro" id="IPR036291">
    <property type="entry name" value="NAD(P)-bd_dom_sf"/>
</dbReference>
<dbReference type="AlphaFoldDB" id="A0A423WNE4"/>
<evidence type="ECO:0000256" key="3">
    <source>
        <dbReference type="SAM" id="Phobius"/>
    </source>
</evidence>
<evidence type="ECO:0000313" key="5">
    <source>
        <dbReference type="Proteomes" id="UP000285146"/>
    </source>
</evidence>
<dbReference type="Pfam" id="PF00106">
    <property type="entry name" value="adh_short"/>
    <property type="match status" value="2"/>
</dbReference>
<dbReference type="OrthoDB" id="47007at2759"/>
<dbReference type="InterPro" id="IPR051019">
    <property type="entry name" value="VLCFA-Steroid_DH"/>
</dbReference>
<keyword evidence="2" id="KW-0560">Oxidoreductase</keyword>